<keyword evidence="9" id="KW-0694">RNA-binding</keyword>
<dbReference type="OrthoDB" id="5844513at2759"/>
<dbReference type="GO" id="GO:0005829">
    <property type="term" value="C:cytosol"/>
    <property type="evidence" value="ECO:0007669"/>
    <property type="project" value="TreeGrafter"/>
</dbReference>
<dbReference type="InterPro" id="IPR041872">
    <property type="entry name" value="Anticodon_Met"/>
</dbReference>
<protein>
    <recommendedName>
        <fullName evidence="3">methionine--tRNA ligase</fullName>
        <ecNumber evidence="3">6.1.1.10</ecNumber>
    </recommendedName>
    <alternativeName>
        <fullName evidence="12">Methionyl-tRNA synthetase</fullName>
    </alternativeName>
</protein>
<dbReference type="Gene3D" id="3.40.50.620">
    <property type="entry name" value="HUPs"/>
    <property type="match status" value="1"/>
</dbReference>
<proteinExistence type="inferred from homology"/>
<accession>A0A5N6L359</accession>
<dbReference type="GO" id="GO:0004825">
    <property type="term" value="F:methionine-tRNA ligase activity"/>
    <property type="evidence" value="ECO:0007669"/>
    <property type="project" value="UniProtKB-EC"/>
</dbReference>
<keyword evidence="4" id="KW-0963">Cytoplasm</keyword>
<evidence type="ECO:0000256" key="9">
    <source>
        <dbReference type="ARBA" id="ARBA00022884"/>
    </source>
</evidence>
<keyword evidence="8 14" id="KW-0067">ATP-binding</keyword>
<evidence type="ECO:0000256" key="12">
    <source>
        <dbReference type="ARBA" id="ARBA00030904"/>
    </source>
</evidence>
<dbReference type="GO" id="GO:0000049">
    <property type="term" value="F:tRNA binding"/>
    <property type="evidence" value="ECO:0007669"/>
    <property type="project" value="UniProtKB-KW"/>
</dbReference>
<sequence>MAEPQSKKRKILPEPGKRNILITSALPYVNNVPHLGNIVGSVLSADAFARFCKARGHPTLYVCGTDEYGTATETKAIEEKCTPQELCDKYHALHAATYEWFNIGFDYFGRTPTQQQTDIAQDIFTKLNKNGYLEERTTVQPYCETHKAFLADRFVEGTCPLCGYEDARGDQCDKCGKLLDPLDLIKPRCKLDNATPIKKETRHTFLLLDKLQPEVEKWNRESSKKGAWSSNGISITENWLKEGLKARGITRDLKWGTKVPLPGYDDKCLYVWFDACIGYVSITANYTEEWEKWWRAPDDVQLYQFMGKDNVPFHTVIFPGSQIGTGDTWTKLHHLSTTEYLNYENGKFSKSRNVGVFGTNAKATGIPSDVWRYYLLSRRPENGDAEFEWKAFIDSNNNELLKNLGNFVNRIVKFVNAKNYESVIPDYTKYTEPGFDEWKAEVNEVLQQYITELEAVKIKAGLSSALHISSLGNKLLQMNTLDNKLAVEQPEKCAAVVGLGVNLIHLLASVIAPYMPSTCESILRQLNLEMLIIPDKWEAASVPAGHKINPAEYLFSQIKPEKEQEWREMFGGEEARKQREEKAAKAAAKKAEKNRKKEKKAAAAKVEGESVESVEKDGAQKLDEAPRGVEEVTKGVHQASLQPS</sequence>
<feature type="compositionally biased region" description="Basic and acidic residues" evidence="15">
    <location>
        <begin position="613"/>
        <end position="634"/>
    </location>
</feature>
<keyword evidence="19" id="KW-1185">Reference proteome</keyword>
<dbReference type="InterPro" id="IPR015413">
    <property type="entry name" value="Methionyl/Leucyl_tRNA_Synth"/>
</dbReference>
<dbReference type="GO" id="GO:0048608">
    <property type="term" value="P:reproductive structure development"/>
    <property type="evidence" value="ECO:0007669"/>
    <property type="project" value="UniProtKB-ARBA"/>
</dbReference>
<dbReference type="Gene3D" id="1.10.730.10">
    <property type="entry name" value="Isoleucyl-tRNA Synthetase, Domain 1"/>
    <property type="match status" value="1"/>
</dbReference>
<evidence type="ECO:0000256" key="8">
    <source>
        <dbReference type="ARBA" id="ARBA00022840"/>
    </source>
</evidence>
<dbReference type="SUPFAM" id="SSF47323">
    <property type="entry name" value="Anticodon-binding domain of a subclass of class I aminoacyl-tRNA synthetases"/>
    <property type="match status" value="1"/>
</dbReference>
<comment type="catalytic activity">
    <reaction evidence="13">
        <text>tRNA(Met) + L-methionine + ATP = L-methionyl-tRNA(Met) + AMP + diphosphate</text>
        <dbReference type="Rhea" id="RHEA:13481"/>
        <dbReference type="Rhea" id="RHEA-COMP:9667"/>
        <dbReference type="Rhea" id="RHEA-COMP:9698"/>
        <dbReference type="ChEBI" id="CHEBI:30616"/>
        <dbReference type="ChEBI" id="CHEBI:33019"/>
        <dbReference type="ChEBI" id="CHEBI:57844"/>
        <dbReference type="ChEBI" id="CHEBI:78442"/>
        <dbReference type="ChEBI" id="CHEBI:78530"/>
        <dbReference type="ChEBI" id="CHEBI:456215"/>
        <dbReference type="EC" id="6.1.1.10"/>
    </reaction>
</comment>
<dbReference type="GO" id="GO:0005524">
    <property type="term" value="F:ATP binding"/>
    <property type="evidence" value="ECO:0007669"/>
    <property type="project" value="UniProtKB-KW"/>
</dbReference>
<dbReference type="InterPro" id="IPR029038">
    <property type="entry name" value="MetRS_Zn"/>
</dbReference>
<dbReference type="PROSITE" id="PS00178">
    <property type="entry name" value="AA_TRNA_LIGASE_I"/>
    <property type="match status" value="1"/>
</dbReference>
<organism evidence="18 19">
    <name type="scientific">Carpinus fangiana</name>
    <dbReference type="NCBI Taxonomy" id="176857"/>
    <lineage>
        <taxon>Eukaryota</taxon>
        <taxon>Viridiplantae</taxon>
        <taxon>Streptophyta</taxon>
        <taxon>Embryophyta</taxon>
        <taxon>Tracheophyta</taxon>
        <taxon>Spermatophyta</taxon>
        <taxon>Magnoliopsida</taxon>
        <taxon>eudicotyledons</taxon>
        <taxon>Gunneridae</taxon>
        <taxon>Pentapetalae</taxon>
        <taxon>rosids</taxon>
        <taxon>fabids</taxon>
        <taxon>Fagales</taxon>
        <taxon>Betulaceae</taxon>
        <taxon>Carpinus</taxon>
    </lineage>
</organism>
<dbReference type="InterPro" id="IPR033911">
    <property type="entry name" value="MetRS_core"/>
</dbReference>
<reference evidence="18 19" key="1">
    <citation type="submission" date="2019-06" db="EMBL/GenBank/DDBJ databases">
        <title>A chromosomal-level reference genome of Carpinus fangiana (Coryloideae, Betulaceae).</title>
        <authorList>
            <person name="Yang X."/>
            <person name="Wang Z."/>
            <person name="Zhang L."/>
            <person name="Hao G."/>
            <person name="Liu J."/>
            <person name="Yang Y."/>
        </authorList>
    </citation>
    <scope>NUCLEOTIDE SEQUENCE [LARGE SCALE GENOMIC DNA]</scope>
    <source>
        <strain evidence="18">Cfa_2016G</strain>
        <tissue evidence="18">Leaf</tissue>
    </source>
</reference>
<dbReference type="PANTHER" id="PTHR45765">
    <property type="entry name" value="METHIONINE--TRNA LIGASE"/>
    <property type="match status" value="1"/>
</dbReference>
<keyword evidence="7 14" id="KW-0547">Nucleotide-binding</keyword>
<evidence type="ECO:0000256" key="7">
    <source>
        <dbReference type="ARBA" id="ARBA00022741"/>
    </source>
</evidence>
<gene>
    <name evidence="18" type="ORF">FH972_026043</name>
</gene>
<dbReference type="EC" id="6.1.1.10" evidence="3"/>
<feature type="region of interest" description="Disordered" evidence="15">
    <location>
        <begin position="573"/>
        <end position="644"/>
    </location>
</feature>
<comment type="subcellular location">
    <subcellularLocation>
        <location evidence="1">Cytoplasm</location>
    </subcellularLocation>
</comment>
<evidence type="ECO:0000256" key="4">
    <source>
        <dbReference type="ARBA" id="ARBA00022490"/>
    </source>
</evidence>
<dbReference type="CDD" id="cd07957">
    <property type="entry name" value="Anticodon_Ia_Met"/>
    <property type="match status" value="1"/>
</dbReference>
<name>A0A5N6L359_9ROSI</name>
<evidence type="ECO:0000256" key="10">
    <source>
        <dbReference type="ARBA" id="ARBA00022917"/>
    </source>
</evidence>
<keyword evidence="11 14" id="KW-0030">Aminoacyl-tRNA synthetase</keyword>
<evidence type="ECO:0000256" key="5">
    <source>
        <dbReference type="ARBA" id="ARBA00022555"/>
    </source>
</evidence>
<evidence type="ECO:0000256" key="11">
    <source>
        <dbReference type="ARBA" id="ARBA00023146"/>
    </source>
</evidence>
<dbReference type="CDD" id="cd00814">
    <property type="entry name" value="MetRS_core"/>
    <property type="match status" value="1"/>
</dbReference>
<keyword evidence="10 14" id="KW-0648">Protein biosynthesis</keyword>
<dbReference type="GO" id="GO:0017101">
    <property type="term" value="C:aminoacyl-tRNA synthetase multienzyme complex"/>
    <property type="evidence" value="ECO:0007669"/>
    <property type="project" value="TreeGrafter"/>
</dbReference>
<dbReference type="GO" id="GO:0006431">
    <property type="term" value="P:methionyl-tRNA aminoacylation"/>
    <property type="evidence" value="ECO:0007669"/>
    <property type="project" value="InterPro"/>
</dbReference>
<dbReference type="Gene3D" id="2.20.28.20">
    <property type="entry name" value="Methionyl-tRNA synthetase, Zn-domain"/>
    <property type="match status" value="1"/>
</dbReference>
<evidence type="ECO:0000313" key="19">
    <source>
        <dbReference type="Proteomes" id="UP000327013"/>
    </source>
</evidence>
<evidence type="ECO:0000259" key="16">
    <source>
        <dbReference type="Pfam" id="PF09334"/>
    </source>
</evidence>
<dbReference type="InterPro" id="IPR023458">
    <property type="entry name" value="Met-tRNA_ligase_1"/>
</dbReference>
<dbReference type="FunFam" id="1.10.730.10:FF:000031">
    <property type="entry name" value="Putative Methionyl-tRNA synthetase"/>
    <property type="match status" value="1"/>
</dbReference>
<feature type="compositionally biased region" description="Basic and acidic residues" evidence="15">
    <location>
        <begin position="573"/>
        <end position="584"/>
    </location>
</feature>
<dbReference type="SUPFAM" id="SSF52374">
    <property type="entry name" value="Nucleotidylyl transferase"/>
    <property type="match status" value="1"/>
</dbReference>
<dbReference type="EMBL" id="VIBQ01000075">
    <property type="protein sequence ID" value="KAB8621934.1"/>
    <property type="molecule type" value="Genomic_DNA"/>
</dbReference>
<comment type="caution">
    <text evidence="18">The sequence shown here is derived from an EMBL/GenBank/DDBJ whole genome shotgun (WGS) entry which is preliminary data.</text>
</comment>
<feature type="domain" description="Methionyl-tRNA synthetase anticodon-binding" evidence="17">
    <location>
        <begin position="437"/>
        <end position="574"/>
    </location>
</feature>
<dbReference type="Pfam" id="PF09334">
    <property type="entry name" value="tRNA-synt_1g"/>
    <property type="match status" value="1"/>
</dbReference>
<dbReference type="NCBIfam" id="TIGR00398">
    <property type="entry name" value="metG"/>
    <property type="match status" value="1"/>
</dbReference>
<evidence type="ECO:0000256" key="1">
    <source>
        <dbReference type="ARBA" id="ARBA00004496"/>
    </source>
</evidence>
<dbReference type="InterPro" id="IPR014729">
    <property type="entry name" value="Rossmann-like_a/b/a_fold"/>
</dbReference>
<evidence type="ECO:0000256" key="14">
    <source>
        <dbReference type="RuleBase" id="RU363039"/>
    </source>
</evidence>
<dbReference type="GO" id="GO:0009791">
    <property type="term" value="P:post-embryonic development"/>
    <property type="evidence" value="ECO:0007669"/>
    <property type="project" value="UniProtKB-ARBA"/>
</dbReference>
<evidence type="ECO:0000259" key="17">
    <source>
        <dbReference type="Pfam" id="PF19303"/>
    </source>
</evidence>
<keyword evidence="6 14" id="KW-0436">Ligase</keyword>
<dbReference type="InterPro" id="IPR014758">
    <property type="entry name" value="Met-tRNA_synth"/>
</dbReference>
<dbReference type="InterPro" id="IPR001412">
    <property type="entry name" value="aa-tRNA-synth_I_CS"/>
</dbReference>
<keyword evidence="5" id="KW-0820">tRNA-binding</keyword>
<dbReference type="AlphaFoldDB" id="A0A5N6L359"/>
<evidence type="ECO:0000256" key="3">
    <source>
        <dbReference type="ARBA" id="ARBA00012838"/>
    </source>
</evidence>
<comment type="similarity">
    <text evidence="2 14">Belongs to the class-I aminoacyl-tRNA synthetase family.</text>
</comment>
<dbReference type="SUPFAM" id="SSF57770">
    <property type="entry name" value="Methionyl-tRNA synthetase (MetRS), Zn-domain"/>
    <property type="match status" value="1"/>
</dbReference>
<evidence type="ECO:0000256" key="6">
    <source>
        <dbReference type="ARBA" id="ARBA00022598"/>
    </source>
</evidence>
<dbReference type="FunFam" id="2.20.28.20:FF:000001">
    <property type="entry name" value="Methionine--tRNA ligase"/>
    <property type="match status" value="1"/>
</dbReference>
<evidence type="ECO:0000256" key="15">
    <source>
        <dbReference type="SAM" id="MobiDB-lite"/>
    </source>
</evidence>
<dbReference type="PRINTS" id="PR01041">
    <property type="entry name" value="TRNASYNTHMET"/>
</dbReference>
<dbReference type="PANTHER" id="PTHR45765:SF1">
    <property type="entry name" value="METHIONINE--TRNA LIGASE, CYTOPLASMIC"/>
    <property type="match status" value="1"/>
</dbReference>
<evidence type="ECO:0000256" key="13">
    <source>
        <dbReference type="ARBA" id="ARBA00047364"/>
    </source>
</evidence>
<dbReference type="InterPro" id="IPR009080">
    <property type="entry name" value="tRNAsynth_Ia_anticodon-bd"/>
</dbReference>
<dbReference type="Pfam" id="PF19303">
    <property type="entry name" value="Anticodon_3"/>
    <property type="match status" value="1"/>
</dbReference>
<dbReference type="Proteomes" id="UP000327013">
    <property type="component" value="Unassembled WGS sequence"/>
</dbReference>
<feature type="domain" description="Methionyl/Leucyl tRNA synthetase" evidence="16">
    <location>
        <begin position="20"/>
        <end position="411"/>
    </location>
</feature>
<evidence type="ECO:0000313" key="18">
    <source>
        <dbReference type="EMBL" id="KAB8621934.1"/>
    </source>
</evidence>
<evidence type="ECO:0000256" key="2">
    <source>
        <dbReference type="ARBA" id="ARBA00005594"/>
    </source>
</evidence>